<gene>
    <name evidence="1" type="ORF">SAMN04488522_105198</name>
</gene>
<organism evidence="1 2">
    <name type="scientific">Pedobacter caeni</name>
    <dbReference type="NCBI Taxonomy" id="288992"/>
    <lineage>
        <taxon>Bacteria</taxon>
        <taxon>Pseudomonadati</taxon>
        <taxon>Bacteroidota</taxon>
        <taxon>Sphingobacteriia</taxon>
        <taxon>Sphingobacteriales</taxon>
        <taxon>Sphingobacteriaceae</taxon>
        <taxon>Pedobacter</taxon>
    </lineage>
</organism>
<dbReference type="RefSeq" id="WP_073234578.1">
    <property type="nucleotide sequence ID" value="NZ_FQUQ01000005.1"/>
</dbReference>
<name>A0A1M5J4T3_9SPHI</name>
<accession>A0A1M5J4T3</accession>
<reference evidence="2" key="1">
    <citation type="submission" date="2016-11" db="EMBL/GenBank/DDBJ databases">
        <authorList>
            <person name="Varghese N."/>
            <person name="Submissions S."/>
        </authorList>
    </citation>
    <scope>NUCLEOTIDE SEQUENCE [LARGE SCALE GENOMIC DNA]</scope>
    <source>
        <strain evidence="2">DSM 16990</strain>
    </source>
</reference>
<dbReference type="AlphaFoldDB" id="A0A1M5J4T3"/>
<dbReference type="Proteomes" id="UP000184287">
    <property type="component" value="Unassembled WGS sequence"/>
</dbReference>
<sequence>MVQRRQLIAQCFPSDGKEYSALYLYLQMEGLEEALNKPECQAGGTVSFRGIDHTLTSGPVISERLLISL</sequence>
<protein>
    <submittedName>
        <fullName evidence="1">Uncharacterized protein</fullName>
    </submittedName>
</protein>
<dbReference type="EMBL" id="FQUQ01000005">
    <property type="protein sequence ID" value="SHG35576.1"/>
    <property type="molecule type" value="Genomic_DNA"/>
</dbReference>
<evidence type="ECO:0000313" key="1">
    <source>
        <dbReference type="EMBL" id="SHG35576.1"/>
    </source>
</evidence>
<evidence type="ECO:0000313" key="2">
    <source>
        <dbReference type="Proteomes" id="UP000184287"/>
    </source>
</evidence>
<proteinExistence type="predicted"/>
<dbReference type="STRING" id="288992.SAMN04488522_105198"/>
<keyword evidence="2" id="KW-1185">Reference proteome</keyword>